<evidence type="ECO:0000313" key="10">
    <source>
        <dbReference type="Proteomes" id="UP001642409"/>
    </source>
</evidence>
<dbReference type="EMBL" id="CATOUU010000464">
    <property type="protein sequence ID" value="CAI9930847.1"/>
    <property type="molecule type" value="Genomic_DNA"/>
</dbReference>
<keyword evidence="1" id="KW-0472">Membrane</keyword>
<evidence type="ECO:0000313" key="2">
    <source>
        <dbReference type="EMBL" id="CAI9930846.1"/>
    </source>
</evidence>
<evidence type="ECO:0000313" key="9">
    <source>
        <dbReference type="EMBL" id="CAL6037202.1"/>
    </source>
</evidence>
<evidence type="ECO:0000313" key="5">
    <source>
        <dbReference type="EMBL" id="CAI9971662.1"/>
    </source>
</evidence>
<keyword evidence="10" id="KW-1185">Reference proteome</keyword>
<evidence type="ECO:0000313" key="7">
    <source>
        <dbReference type="EMBL" id="CAL5974986.1"/>
    </source>
</evidence>
<feature type="transmembrane region" description="Helical" evidence="1">
    <location>
        <begin position="140"/>
        <end position="159"/>
    </location>
</feature>
<accession>A0AA86P1G1</accession>
<dbReference type="EMBL" id="CAXDID020000136">
    <property type="protein sequence ID" value="CAL6037202.1"/>
    <property type="molecule type" value="Genomic_DNA"/>
</dbReference>
<dbReference type="EMBL" id="CAXDID020000005">
    <property type="protein sequence ID" value="CAL5974986.1"/>
    <property type="molecule type" value="Genomic_DNA"/>
</dbReference>
<dbReference type="AlphaFoldDB" id="A0AA86P1G1"/>
<evidence type="ECO:0000313" key="4">
    <source>
        <dbReference type="EMBL" id="CAI9971661.1"/>
    </source>
</evidence>
<dbReference type="EMBL" id="CAXDID020000005">
    <property type="protein sequence ID" value="CAL5974984.1"/>
    <property type="molecule type" value="Genomic_DNA"/>
</dbReference>
<evidence type="ECO:0000313" key="6">
    <source>
        <dbReference type="EMBL" id="CAL5974984.1"/>
    </source>
</evidence>
<evidence type="ECO:0000313" key="8">
    <source>
        <dbReference type="EMBL" id="CAL6037200.1"/>
    </source>
</evidence>
<dbReference type="EMBL" id="CATOUU010001095">
    <property type="protein sequence ID" value="CAI9971661.1"/>
    <property type="molecule type" value="Genomic_DNA"/>
</dbReference>
<organism evidence="3">
    <name type="scientific">Hexamita inflata</name>
    <dbReference type="NCBI Taxonomy" id="28002"/>
    <lineage>
        <taxon>Eukaryota</taxon>
        <taxon>Metamonada</taxon>
        <taxon>Diplomonadida</taxon>
        <taxon>Hexamitidae</taxon>
        <taxon>Hexamitinae</taxon>
        <taxon>Hexamita</taxon>
    </lineage>
</organism>
<protein>
    <submittedName>
        <fullName evidence="6">Hypothetical_protein</fullName>
    </submittedName>
</protein>
<reference evidence="3" key="1">
    <citation type="submission" date="2023-06" db="EMBL/GenBank/DDBJ databases">
        <authorList>
            <person name="Kurt Z."/>
        </authorList>
    </citation>
    <scope>NUCLEOTIDE SEQUENCE</scope>
</reference>
<keyword evidence="1" id="KW-0812">Transmembrane</keyword>
<proteinExistence type="predicted"/>
<dbReference type="EMBL" id="CATOUU010001095">
    <property type="protein sequence ID" value="CAI9971662.1"/>
    <property type="molecule type" value="Genomic_DNA"/>
</dbReference>
<evidence type="ECO:0000256" key="1">
    <source>
        <dbReference type="SAM" id="Phobius"/>
    </source>
</evidence>
<comment type="caution">
    <text evidence="3">The sequence shown here is derived from an EMBL/GenBank/DDBJ whole genome shotgun (WGS) entry which is preliminary data.</text>
</comment>
<dbReference type="Proteomes" id="UP001642409">
    <property type="component" value="Unassembled WGS sequence"/>
</dbReference>
<evidence type="ECO:0000313" key="3">
    <source>
        <dbReference type="EMBL" id="CAI9930847.1"/>
    </source>
</evidence>
<dbReference type="EMBL" id="CAXDID020000136">
    <property type="protein sequence ID" value="CAL6037200.1"/>
    <property type="molecule type" value="Genomic_DNA"/>
</dbReference>
<name>A0AA86P1G1_9EUKA</name>
<gene>
    <name evidence="2" type="ORF">HINF_LOCUS18491</name>
    <name evidence="3" type="ORF">HINF_LOCUS18492</name>
    <name evidence="6" type="ORF">HINF_LOCUS3126</name>
    <name evidence="7" type="ORF">HINF_LOCUS3127</name>
    <name evidence="8" type="ORF">HINF_LOCUS36773</name>
    <name evidence="9" type="ORF">HINF_LOCUS36774</name>
    <name evidence="4" type="ORF">HINF_LOCUS59306</name>
    <name evidence="5" type="ORF">HINF_LOCUS59307</name>
</gene>
<reference evidence="6 10" key="2">
    <citation type="submission" date="2024-07" db="EMBL/GenBank/DDBJ databases">
        <authorList>
            <person name="Akdeniz Z."/>
        </authorList>
    </citation>
    <scope>NUCLEOTIDE SEQUENCE [LARGE SCALE GENOMIC DNA]</scope>
</reference>
<dbReference type="EMBL" id="CATOUU010000464">
    <property type="protein sequence ID" value="CAI9930846.1"/>
    <property type="molecule type" value="Genomic_DNA"/>
</dbReference>
<keyword evidence="1" id="KW-1133">Transmembrane helix</keyword>
<sequence>MTTEKPYECDTSRYYKPYQVRGKCVCNQNLVEIDGFCLCNESKGFELHQQNDNCECTKQGSFQYLSADKKSCVPCDEQNGQILVGGQCVCSPKFRQINASPLTCVQCAPNQYLVNNTCYCKETNTEGICKQKMSINISQISVIVVLVCLFILLTVVIEMKISKECRRRKIEKKQKQEIQMIRRNALIVIDRIV</sequence>